<feature type="non-terminal residue" evidence="3">
    <location>
        <position position="1"/>
    </location>
</feature>
<gene>
    <name evidence="3" type="ORF">SE17_33260</name>
</gene>
<dbReference type="PANTHER" id="PTHR43081">
    <property type="entry name" value="ADENYLATE CYCLASE, TERMINAL-DIFFERENTIATION SPECIFIC-RELATED"/>
    <property type="match status" value="1"/>
</dbReference>
<protein>
    <recommendedName>
        <fullName evidence="2">Guanylate cyclase domain-containing protein</fullName>
    </recommendedName>
</protein>
<dbReference type="Proteomes" id="UP000050509">
    <property type="component" value="Unassembled WGS sequence"/>
</dbReference>
<dbReference type="CDD" id="cd07302">
    <property type="entry name" value="CHD"/>
    <property type="match status" value="1"/>
</dbReference>
<organism evidence="3 4">
    <name type="scientific">Kouleothrix aurantiaca</name>
    <dbReference type="NCBI Taxonomy" id="186479"/>
    <lineage>
        <taxon>Bacteria</taxon>
        <taxon>Bacillati</taxon>
        <taxon>Chloroflexota</taxon>
        <taxon>Chloroflexia</taxon>
        <taxon>Chloroflexales</taxon>
        <taxon>Roseiflexineae</taxon>
        <taxon>Roseiflexaceae</taxon>
        <taxon>Kouleothrix</taxon>
    </lineage>
</organism>
<evidence type="ECO:0000259" key="2">
    <source>
        <dbReference type="PROSITE" id="PS50125"/>
    </source>
</evidence>
<dbReference type="InterPro" id="IPR050697">
    <property type="entry name" value="Adenylyl/Guanylyl_Cyclase_3/4"/>
</dbReference>
<accession>A0A0N8PR99</accession>
<dbReference type="PANTHER" id="PTHR43081:SF20">
    <property type="entry name" value="TWO-COMPONENT RESPONSE REGULATOR"/>
    <property type="match status" value="1"/>
</dbReference>
<comment type="similarity">
    <text evidence="1">Belongs to the adenylyl cyclase class-3 family.</text>
</comment>
<dbReference type="GO" id="GO:0035556">
    <property type="term" value="P:intracellular signal transduction"/>
    <property type="evidence" value="ECO:0007669"/>
    <property type="project" value="InterPro"/>
</dbReference>
<evidence type="ECO:0000313" key="3">
    <source>
        <dbReference type="EMBL" id="KPV49333.1"/>
    </source>
</evidence>
<dbReference type="GO" id="GO:0006171">
    <property type="term" value="P:cAMP biosynthetic process"/>
    <property type="evidence" value="ECO:0007669"/>
    <property type="project" value="TreeGrafter"/>
</dbReference>
<dbReference type="Pfam" id="PF00211">
    <property type="entry name" value="Guanylate_cyc"/>
    <property type="match status" value="1"/>
</dbReference>
<keyword evidence="4" id="KW-1185">Reference proteome</keyword>
<sequence>YAGFFGPRQRLEYTVMGDTVNTASRLEGRADVNSALISEATRRLLGNTFALQEMGDFQLKGKAQLVHTYKVLGRAGA</sequence>
<dbReference type="PATRIC" id="fig|186479.3.peg.3798"/>
<proteinExistence type="inferred from homology"/>
<evidence type="ECO:0000313" key="4">
    <source>
        <dbReference type="Proteomes" id="UP000050509"/>
    </source>
</evidence>
<dbReference type="InterPro" id="IPR001054">
    <property type="entry name" value="A/G_cyclase"/>
</dbReference>
<comment type="caution">
    <text evidence="3">The sequence shown here is derived from an EMBL/GenBank/DDBJ whole genome shotgun (WGS) entry which is preliminary data.</text>
</comment>
<dbReference type="AlphaFoldDB" id="A0A0N8PR99"/>
<dbReference type="EMBL" id="LJCR01002040">
    <property type="protein sequence ID" value="KPV49333.1"/>
    <property type="molecule type" value="Genomic_DNA"/>
</dbReference>
<dbReference type="SUPFAM" id="SSF55073">
    <property type="entry name" value="Nucleotide cyclase"/>
    <property type="match status" value="1"/>
</dbReference>
<dbReference type="PROSITE" id="PS50125">
    <property type="entry name" value="GUANYLATE_CYCLASE_2"/>
    <property type="match status" value="1"/>
</dbReference>
<name>A0A0N8PR99_9CHLR</name>
<evidence type="ECO:0000256" key="1">
    <source>
        <dbReference type="ARBA" id="ARBA00005381"/>
    </source>
</evidence>
<reference evidence="3 4" key="1">
    <citation type="submission" date="2015-09" db="EMBL/GenBank/DDBJ databases">
        <title>Draft genome sequence of Kouleothrix aurantiaca JCM 19913.</title>
        <authorList>
            <person name="Hemp J."/>
        </authorList>
    </citation>
    <scope>NUCLEOTIDE SEQUENCE [LARGE SCALE GENOMIC DNA]</scope>
    <source>
        <strain evidence="3 4">COM-B</strain>
    </source>
</reference>
<dbReference type="GO" id="GO:0004016">
    <property type="term" value="F:adenylate cyclase activity"/>
    <property type="evidence" value="ECO:0007669"/>
    <property type="project" value="UniProtKB-ARBA"/>
</dbReference>
<dbReference type="Gene3D" id="3.30.70.1230">
    <property type="entry name" value="Nucleotide cyclase"/>
    <property type="match status" value="1"/>
</dbReference>
<feature type="domain" description="Guanylate cyclase" evidence="2">
    <location>
        <begin position="1"/>
        <end position="27"/>
    </location>
</feature>
<dbReference type="InterPro" id="IPR029787">
    <property type="entry name" value="Nucleotide_cyclase"/>
</dbReference>